<keyword evidence="5 11" id="KW-0547">Nucleotide-binding</keyword>
<dbReference type="PANTHER" id="PTHR19443:SF16">
    <property type="entry name" value="HEXOKINASE TYPE 1-RELATED"/>
    <property type="match status" value="1"/>
</dbReference>
<comment type="catalytic activity">
    <reaction evidence="9">
        <text>a D-hexose + ATP = a D-hexose 6-phosphate + ADP + H(+)</text>
        <dbReference type="Rhea" id="RHEA:22740"/>
        <dbReference type="ChEBI" id="CHEBI:4194"/>
        <dbReference type="ChEBI" id="CHEBI:15378"/>
        <dbReference type="ChEBI" id="CHEBI:30616"/>
        <dbReference type="ChEBI" id="CHEBI:229467"/>
        <dbReference type="ChEBI" id="CHEBI:456216"/>
        <dbReference type="EC" id="2.7.1.1"/>
    </reaction>
    <physiologicalReaction direction="left-to-right" evidence="9">
        <dbReference type="Rhea" id="RHEA:22741"/>
    </physiologicalReaction>
</comment>
<comment type="pathway">
    <text evidence="2">Carbohydrate metabolism; hexose metabolism.</text>
</comment>
<evidence type="ECO:0000256" key="3">
    <source>
        <dbReference type="ARBA" id="ARBA00009225"/>
    </source>
</evidence>
<name>A0AAW1RHS9_9CHLO</name>
<dbReference type="PRINTS" id="PR00475">
    <property type="entry name" value="HEXOKINASE"/>
</dbReference>
<keyword evidence="6 11" id="KW-0418">Kinase</keyword>
<reference evidence="14 15" key="1">
    <citation type="journal article" date="2024" name="Nat. Commun.">
        <title>Phylogenomics reveals the evolutionary origins of lichenization in chlorophyte algae.</title>
        <authorList>
            <person name="Puginier C."/>
            <person name="Libourel C."/>
            <person name="Otte J."/>
            <person name="Skaloud P."/>
            <person name="Haon M."/>
            <person name="Grisel S."/>
            <person name="Petersen M."/>
            <person name="Berrin J.G."/>
            <person name="Delaux P.M."/>
            <person name="Dal Grande F."/>
            <person name="Keller J."/>
        </authorList>
    </citation>
    <scope>NUCLEOTIDE SEQUENCE [LARGE SCALE GENOMIC DNA]</scope>
    <source>
        <strain evidence="14 15">SAG 2145</strain>
    </source>
</reference>
<evidence type="ECO:0000313" key="14">
    <source>
        <dbReference type="EMBL" id="KAK9833213.1"/>
    </source>
</evidence>
<keyword evidence="7 11" id="KW-0067">ATP-binding</keyword>
<dbReference type="GO" id="GO:0005536">
    <property type="term" value="F:D-glucose binding"/>
    <property type="evidence" value="ECO:0007669"/>
    <property type="project" value="InterPro"/>
</dbReference>
<dbReference type="Pfam" id="PF03727">
    <property type="entry name" value="Hexokinase_2"/>
    <property type="match status" value="1"/>
</dbReference>
<comment type="catalytic activity">
    <reaction evidence="10">
        <text>D-fructose + ATP = D-fructose 6-phosphate + ADP + H(+)</text>
        <dbReference type="Rhea" id="RHEA:16125"/>
        <dbReference type="ChEBI" id="CHEBI:15378"/>
        <dbReference type="ChEBI" id="CHEBI:30616"/>
        <dbReference type="ChEBI" id="CHEBI:37721"/>
        <dbReference type="ChEBI" id="CHEBI:61527"/>
        <dbReference type="ChEBI" id="CHEBI:456216"/>
        <dbReference type="EC" id="2.7.1.1"/>
    </reaction>
    <physiologicalReaction direction="left-to-right" evidence="10">
        <dbReference type="Rhea" id="RHEA:16126"/>
    </physiologicalReaction>
</comment>
<evidence type="ECO:0000256" key="8">
    <source>
        <dbReference type="ARBA" id="ARBA00023152"/>
    </source>
</evidence>
<dbReference type="InterPro" id="IPR001312">
    <property type="entry name" value="Hexokinase"/>
</dbReference>
<dbReference type="InterPro" id="IPR022672">
    <property type="entry name" value="Hexokinase_N"/>
</dbReference>
<evidence type="ECO:0000256" key="6">
    <source>
        <dbReference type="ARBA" id="ARBA00022777"/>
    </source>
</evidence>
<dbReference type="GO" id="GO:0008865">
    <property type="term" value="F:fructokinase activity"/>
    <property type="evidence" value="ECO:0007669"/>
    <property type="project" value="TreeGrafter"/>
</dbReference>
<protein>
    <recommendedName>
        <fullName evidence="11">Phosphotransferase</fullName>
        <ecNumber evidence="11">2.7.1.-</ecNumber>
    </recommendedName>
</protein>
<comment type="similarity">
    <text evidence="3 11">Belongs to the hexokinase family.</text>
</comment>
<keyword evidence="15" id="KW-1185">Reference proteome</keyword>
<sequence>MSSNRQKSLLLLAGAAAAAGFVAVGYRTWHSSRKRTLLGQMRKRMLLDDSGLIEVRDDFCKQMVAGLNGETSSLLMIPSMVDIIPSGNERGRYLALDLGGTNFRCVYIKLGDGKGQIEDVKIEQCEIPEHHFTSPAADLFTFMAEKMVAFAKTLGFSRGHASERPVVGFCFSFPCQHISLNSGKLIRWTKKFNNPGAVGEDPVRMLEDAFDRIDFPVDVDCMVNDTVGVLAAARYLDSSVMIGMILGTGTNACYVEKIDNVRKLAQTPRRRRQTMIINIEWGAFTSKTLPRLEFDRDLDSSSANPGEMQLEKLTSGMYLGEVTRRILLQFAEQTGLFGGSVPELQTPGSLTTPDTSRIDHDSTFFGGPTGDILRSELGLSHWQTFWDRQLVRDIVRLVAQRSSQLIAAGIAALLRQMERDGTFGPMQRTVVAVDGGMFAHYRAFREELLSALERIMGAEAAHQIVLKHQQDGSSMGAVTMAGAAAGAPSQWRSEAGG</sequence>
<dbReference type="Proteomes" id="UP001438707">
    <property type="component" value="Unassembled WGS sequence"/>
</dbReference>
<dbReference type="AlphaFoldDB" id="A0AAW1RHS9"/>
<evidence type="ECO:0000256" key="4">
    <source>
        <dbReference type="ARBA" id="ARBA00022679"/>
    </source>
</evidence>
<dbReference type="Pfam" id="PF00349">
    <property type="entry name" value="Hexokinase_1"/>
    <property type="match status" value="1"/>
</dbReference>
<evidence type="ECO:0000256" key="9">
    <source>
        <dbReference type="ARBA" id="ARBA00044613"/>
    </source>
</evidence>
<dbReference type="Gene3D" id="3.30.420.40">
    <property type="match status" value="1"/>
</dbReference>
<evidence type="ECO:0000313" key="15">
    <source>
        <dbReference type="Proteomes" id="UP001438707"/>
    </source>
</evidence>
<dbReference type="GO" id="GO:0005829">
    <property type="term" value="C:cytosol"/>
    <property type="evidence" value="ECO:0007669"/>
    <property type="project" value="TreeGrafter"/>
</dbReference>
<evidence type="ECO:0000259" key="13">
    <source>
        <dbReference type="Pfam" id="PF03727"/>
    </source>
</evidence>
<organism evidence="14 15">
    <name type="scientific">Apatococcus lobatus</name>
    <dbReference type="NCBI Taxonomy" id="904363"/>
    <lineage>
        <taxon>Eukaryota</taxon>
        <taxon>Viridiplantae</taxon>
        <taxon>Chlorophyta</taxon>
        <taxon>core chlorophytes</taxon>
        <taxon>Trebouxiophyceae</taxon>
        <taxon>Chlorellales</taxon>
        <taxon>Chlorellaceae</taxon>
        <taxon>Apatococcus</taxon>
    </lineage>
</organism>
<dbReference type="EC" id="2.7.1.-" evidence="11"/>
<evidence type="ECO:0000256" key="10">
    <source>
        <dbReference type="ARBA" id="ARBA00047905"/>
    </source>
</evidence>
<dbReference type="InterPro" id="IPR022673">
    <property type="entry name" value="Hexokinase_C"/>
</dbReference>
<evidence type="ECO:0000259" key="12">
    <source>
        <dbReference type="Pfam" id="PF00349"/>
    </source>
</evidence>
<dbReference type="GO" id="GO:0005524">
    <property type="term" value="F:ATP binding"/>
    <property type="evidence" value="ECO:0007669"/>
    <property type="project" value="UniProtKB-UniRule"/>
</dbReference>
<dbReference type="GO" id="GO:0004340">
    <property type="term" value="F:glucokinase activity"/>
    <property type="evidence" value="ECO:0007669"/>
    <property type="project" value="TreeGrafter"/>
</dbReference>
<feature type="domain" description="Hexokinase C-terminal" evidence="13">
    <location>
        <begin position="241"/>
        <end position="481"/>
    </location>
</feature>
<dbReference type="PROSITE" id="PS51748">
    <property type="entry name" value="HEXOKINASE_2"/>
    <property type="match status" value="1"/>
</dbReference>
<dbReference type="EMBL" id="JALJOS010000011">
    <property type="protein sequence ID" value="KAK9833213.1"/>
    <property type="molecule type" value="Genomic_DNA"/>
</dbReference>
<evidence type="ECO:0000256" key="11">
    <source>
        <dbReference type="RuleBase" id="RU362007"/>
    </source>
</evidence>
<comment type="pathway">
    <text evidence="1">Carbohydrate degradation; glycolysis; D-glyceraldehyde 3-phosphate and glycerone phosphate from D-glucose: step 1/4.</text>
</comment>
<accession>A0AAW1RHS9</accession>
<dbReference type="GO" id="GO:0006096">
    <property type="term" value="P:glycolytic process"/>
    <property type="evidence" value="ECO:0007669"/>
    <property type="project" value="UniProtKB-KW"/>
</dbReference>
<dbReference type="Gene3D" id="3.40.367.20">
    <property type="match status" value="1"/>
</dbReference>
<dbReference type="InterPro" id="IPR043129">
    <property type="entry name" value="ATPase_NBD"/>
</dbReference>
<evidence type="ECO:0000256" key="2">
    <source>
        <dbReference type="ARBA" id="ARBA00005028"/>
    </source>
</evidence>
<dbReference type="GO" id="GO:0005739">
    <property type="term" value="C:mitochondrion"/>
    <property type="evidence" value="ECO:0007669"/>
    <property type="project" value="TreeGrafter"/>
</dbReference>
<dbReference type="GO" id="GO:0001678">
    <property type="term" value="P:intracellular glucose homeostasis"/>
    <property type="evidence" value="ECO:0007669"/>
    <property type="project" value="InterPro"/>
</dbReference>
<dbReference type="PANTHER" id="PTHR19443">
    <property type="entry name" value="HEXOKINASE"/>
    <property type="match status" value="1"/>
</dbReference>
<proteinExistence type="inferred from homology"/>
<dbReference type="SUPFAM" id="SSF53067">
    <property type="entry name" value="Actin-like ATPase domain"/>
    <property type="match status" value="2"/>
</dbReference>
<evidence type="ECO:0000256" key="1">
    <source>
        <dbReference type="ARBA" id="ARBA00004888"/>
    </source>
</evidence>
<keyword evidence="4 11" id="KW-0808">Transferase</keyword>
<evidence type="ECO:0000256" key="7">
    <source>
        <dbReference type="ARBA" id="ARBA00022840"/>
    </source>
</evidence>
<keyword evidence="8 11" id="KW-0324">Glycolysis</keyword>
<comment type="caution">
    <text evidence="14">The sequence shown here is derived from an EMBL/GenBank/DDBJ whole genome shotgun (WGS) entry which is preliminary data.</text>
</comment>
<dbReference type="GO" id="GO:0006006">
    <property type="term" value="P:glucose metabolic process"/>
    <property type="evidence" value="ECO:0007669"/>
    <property type="project" value="TreeGrafter"/>
</dbReference>
<gene>
    <name evidence="14" type="ORF">WJX74_010583</name>
</gene>
<feature type="domain" description="Hexokinase N-terminal" evidence="12">
    <location>
        <begin position="40"/>
        <end position="235"/>
    </location>
</feature>
<evidence type="ECO:0000256" key="5">
    <source>
        <dbReference type="ARBA" id="ARBA00022741"/>
    </source>
</evidence>